<gene>
    <name evidence="1" type="ORF">AUJ35_01325</name>
</gene>
<proteinExistence type="predicted"/>
<dbReference type="EMBL" id="MNUV01000022">
    <property type="protein sequence ID" value="OIO07929.1"/>
    <property type="molecule type" value="Genomic_DNA"/>
</dbReference>
<evidence type="ECO:0000313" key="2">
    <source>
        <dbReference type="Proteomes" id="UP000182860"/>
    </source>
</evidence>
<accession>A0A1J4T985</accession>
<comment type="caution">
    <text evidence="1">The sequence shown here is derived from an EMBL/GenBank/DDBJ whole genome shotgun (WGS) entry which is preliminary data.</text>
</comment>
<reference evidence="1 2" key="1">
    <citation type="journal article" date="2016" name="Environ. Microbiol.">
        <title>Genomic resolution of a cold subsurface aquifer community provides metabolic insights for novel microbes adapted to high CO concentrations.</title>
        <authorList>
            <person name="Probst A.J."/>
            <person name="Castelle C.J."/>
            <person name="Singh A."/>
            <person name="Brown C.T."/>
            <person name="Anantharaman K."/>
            <person name="Sharon I."/>
            <person name="Hug L.A."/>
            <person name="Burstein D."/>
            <person name="Emerson J.B."/>
            <person name="Thomas B.C."/>
            <person name="Banfield J.F."/>
        </authorList>
    </citation>
    <scope>NUCLEOTIDE SEQUENCE [LARGE SCALE GENOMIC DNA]</scope>
    <source>
        <strain evidence="1">CG1_02_41_21</strain>
    </source>
</reference>
<name>A0A1J4T985_9BACT</name>
<protein>
    <submittedName>
        <fullName evidence="1">Uncharacterized protein</fullName>
    </submittedName>
</protein>
<evidence type="ECO:0000313" key="1">
    <source>
        <dbReference type="EMBL" id="OIO07929.1"/>
    </source>
</evidence>
<dbReference type="Proteomes" id="UP000182860">
    <property type="component" value="Unassembled WGS sequence"/>
</dbReference>
<dbReference type="AlphaFoldDB" id="A0A1J4T985"/>
<organism evidence="1 2">
    <name type="scientific">Candidatus Falkowbacteria bacterium CG1_02_41_21</name>
    <dbReference type="NCBI Taxonomy" id="1805147"/>
    <lineage>
        <taxon>Bacteria</taxon>
        <taxon>Candidatus Falkowiibacteriota</taxon>
    </lineage>
</organism>
<sequence>MSAIDFDRIYVPPFHNERDKIKELVRIALENGFKCLPDISVEEQVQKLTEKKNYLVLEKFKTELTISNKEASSIMPRLGNDDVKIYSLEKAREWIMAKAEEIK</sequence>